<accession>A0A1Q8CTP2</accession>
<dbReference type="AlphaFoldDB" id="A0A1Q8CTP2"/>
<feature type="transmembrane region" description="Helical" evidence="8">
    <location>
        <begin position="319"/>
        <end position="337"/>
    </location>
</feature>
<feature type="transmembrane region" description="Helical" evidence="8">
    <location>
        <begin position="287"/>
        <end position="307"/>
    </location>
</feature>
<feature type="transmembrane region" description="Helical" evidence="8">
    <location>
        <begin position="252"/>
        <end position="281"/>
    </location>
</feature>
<dbReference type="CDD" id="cd06173">
    <property type="entry name" value="MFS_MefA_like"/>
    <property type="match status" value="1"/>
</dbReference>
<name>A0A1Q8CTP2_9PSEU</name>
<evidence type="ECO:0000256" key="3">
    <source>
        <dbReference type="ARBA" id="ARBA00022475"/>
    </source>
</evidence>
<evidence type="ECO:0000256" key="4">
    <source>
        <dbReference type="ARBA" id="ARBA00022692"/>
    </source>
</evidence>
<evidence type="ECO:0000313" key="11">
    <source>
        <dbReference type="Proteomes" id="UP000185596"/>
    </source>
</evidence>
<evidence type="ECO:0000259" key="9">
    <source>
        <dbReference type="PROSITE" id="PS50850"/>
    </source>
</evidence>
<dbReference type="STRING" id="1912961.BU204_09480"/>
<feature type="transmembrane region" description="Helical" evidence="8">
    <location>
        <begin position="407"/>
        <end position="428"/>
    </location>
</feature>
<keyword evidence="4 8" id="KW-0812">Transmembrane</keyword>
<dbReference type="PANTHER" id="PTHR23513">
    <property type="entry name" value="INTEGRAL MEMBRANE EFFLUX PROTEIN-RELATED"/>
    <property type="match status" value="1"/>
</dbReference>
<dbReference type="GO" id="GO:0005886">
    <property type="term" value="C:plasma membrane"/>
    <property type="evidence" value="ECO:0007669"/>
    <property type="project" value="UniProtKB-SubCell"/>
</dbReference>
<feature type="transmembrane region" description="Helical" evidence="8">
    <location>
        <begin position="343"/>
        <end position="365"/>
    </location>
</feature>
<reference evidence="10 11" key="1">
    <citation type="submission" date="2016-12" db="EMBL/GenBank/DDBJ databases">
        <title>The draft genome sequence of Actinophytocola sp. 11-183.</title>
        <authorList>
            <person name="Wang W."/>
            <person name="Yuan L."/>
        </authorList>
    </citation>
    <scope>NUCLEOTIDE SEQUENCE [LARGE SCALE GENOMIC DNA]</scope>
    <source>
        <strain evidence="10 11">11-183</strain>
    </source>
</reference>
<protein>
    <submittedName>
        <fullName evidence="10">MFS transporter</fullName>
    </submittedName>
</protein>
<comment type="caution">
    <text evidence="10">The sequence shown here is derived from an EMBL/GenBank/DDBJ whole genome shotgun (WGS) entry which is preliminary data.</text>
</comment>
<keyword evidence="3" id="KW-1003">Cell membrane</keyword>
<keyword evidence="11" id="KW-1185">Reference proteome</keyword>
<dbReference type="InterPro" id="IPR010290">
    <property type="entry name" value="TM_effector"/>
</dbReference>
<dbReference type="PANTHER" id="PTHR23513:SF11">
    <property type="entry name" value="STAPHYLOFERRIN A TRANSPORTER"/>
    <property type="match status" value="1"/>
</dbReference>
<feature type="domain" description="Major facilitator superfamily (MFS) profile" evidence="9">
    <location>
        <begin position="252"/>
        <end position="463"/>
    </location>
</feature>
<keyword evidence="2" id="KW-0813">Transport</keyword>
<dbReference type="PROSITE" id="PS50850">
    <property type="entry name" value="MFS"/>
    <property type="match status" value="1"/>
</dbReference>
<dbReference type="InterPro" id="IPR036259">
    <property type="entry name" value="MFS_trans_sf"/>
</dbReference>
<evidence type="ECO:0000256" key="1">
    <source>
        <dbReference type="ARBA" id="ARBA00004651"/>
    </source>
</evidence>
<feature type="transmembrane region" description="Helical" evidence="8">
    <location>
        <begin position="172"/>
        <end position="196"/>
    </location>
</feature>
<feature type="region of interest" description="Disordered" evidence="7">
    <location>
        <begin position="1"/>
        <end position="30"/>
    </location>
</feature>
<evidence type="ECO:0000256" key="8">
    <source>
        <dbReference type="SAM" id="Phobius"/>
    </source>
</evidence>
<dbReference type="Pfam" id="PF05977">
    <property type="entry name" value="MFS_3"/>
    <property type="match status" value="1"/>
</dbReference>
<feature type="transmembrane region" description="Helical" evidence="8">
    <location>
        <begin position="377"/>
        <end position="401"/>
    </location>
</feature>
<keyword evidence="6 8" id="KW-0472">Membrane</keyword>
<dbReference type="SUPFAM" id="SSF103473">
    <property type="entry name" value="MFS general substrate transporter"/>
    <property type="match status" value="1"/>
</dbReference>
<feature type="transmembrane region" description="Helical" evidence="8">
    <location>
        <begin position="109"/>
        <end position="127"/>
    </location>
</feature>
<dbReference type="InterPro" id="IPR020846">
    <property type="entry name" value="MFS_dom"/>
</dbReference>
<evidence type="ECO:0000256" key="6">
    <source>
        <dbReference type="ARBA" id="ARBA00023136"/>
    </source>
</evidence>
<evidence type="ECO:0000313" key="10">
    <source>
        <dbReference type="EMBL" id="OLF17726.1"/>
    </source>
</evidence>
<evidence type="ECO:0000256" key="2">
    <source>
        <dbReference type="ARBA" id="ARBA00022448"/>
    </source>
</evidence>
<gene>
    <name evidence="10" type="ORF">BU204_09480</name>
</gene>
<organism evidence="10 11">
    <name type="scientific">Actinophytocola xanthii</name>
    <dbReference type="NCBI Taxonomy" id="1912961"/>
    <lineage>
        <taxon>Bacteria</taxon>
        <taxon>Bacillati</taxon>
        <taxon>Actinomycetota</taxon>
        <taxon>Actinomycetes</taxon>
        <taxon>Pseudonocardiales</taxon>
        <taxon>Pseudonocardiaceae</taxon>
    </lineage>
</organism>
<proteinExistence type="predicted"/>
<dbReference type="GO" id="GO:0022857">
    <property type="term" value="F:transmembrane transporter activity"/>
    <property type="evidence" value="ECO:0007669"/>
    <property type="project" value="InterPro"/>
</dbReference>
<sequence>MTDSRKTCDPTRTNGSPRAALVDPSKTERNPRGMFGSLRVRNYRLFASGQVISNVGTWMQRIAQDWLVLELSGYDPVALGIAASLQFLPTLLFTLWAGVLADRHDKRRMLVVVQAGMAACALVLGTLDLTGLVQLWQVYALCLVFGMFTAVDPPVRQSFVGEMVGKEHLTNAVALNSSMFNLARVVGPAIAGVMIIWTGTGWVFLVNALTTVAVIVNLVRMNPAELYRQPRPASRRGQLREGLRYVRGRPDILIVLTMVLFVSTFAFTFFTTLAIAAANVFHRDADGYGLLSTMLAVGTLSGALLAVRRSTKSRPSMGLLVGAAFTFGVLEVGTGLMPTYLAFGLALIPTGIAMITFMTTANSTIQLATAPEMRGRVMALYMLVFVGGNPIGAPMTGWLAAEFGGRAPFVVGGVVAALSAVVCGVVLARRGGVTVRDRMRTARWTRGRARRNQARNLERADAA</sequence>
<comment type="subcellular location">
    <subcellularLocation>
        <location evidence="1">Cell membrane</location>
        <topology evidence="1">Multi-pass membrane protein</topology>
    </subcellularLocation>
</comment>
<dbReference type="Proteomes" id="UP000185596">
    <property type="component" value="Unassembled WGS sequence"/>
</dbReference>
<dbReference type="Gene3D" id="1.20.1250.20">
    <property type="entry name" value="MFS general substrate transporter like domains"/>
    <property type="match status" value="1"/>
</dbReference>
<evidence type="ECO:0000256" key="5">
    <source>
        <dbReference type="ARBA" id="ARBA00022989"/>
    </source>
</evidence>
<dbReference type="EMBL" id="MSIE01000014">
    <property type="protein sequence ID" value="OLF17726.1"/>
    <property type="molecule type" value="Genomic_DNA"/>
</dbReference>
<evidence type="ECO:0000256" key="7">
    <source>
        <dbReference type="SAM" id="MobiDB-lite"/>
    </source>
</evidence>
<feature type="transmembrane region" description="Helical" evidence="8">
    <location>
        <begin position="77"/>
        <end position="97"/>
    </location>
</feature>
<keyword evidence="5 8" id="KW-1133">Transmembrane helix</keyword>